<keyword evidence="1" id="KW-0472">Membrane</keyword>
<feature type="transmembrane region" description="Helical" evidence="1">
    <location>
        <begin position="141"/>
        <end position="159"/>
    </location>
</feature>
<accession>L7CJ14</accession>
<reference evidence="2 3" key="1">
    <citation type="journal article" date="2013" name="Mar. Genomics">
        <title>Expression of sulfatases in Rhodopirellula baltica and the diversity of sulfatases in the genus Rhodopirellula.</title>
        <authorList>
            <person name="Wegner C.E."/>
            <person name="Richter-Heitmann T."/>
            <person name="Klindworth A."/>
            <person name="Klockow C."/>
            <person name="Richter M."/>
            <person name="Achstetter T."/>
            <person name="Glockner F.O."/>
            <person name="Harder J."/>
        </authorList>
    </citation>
    <scope>NUCLEOTIDE SEQUENCE [LARGE SCALE GENOMIC DNA]</scope>
    <source>
        <strain evidence="2 3">SWK14</strain>
    </source>
</reference>
<gene>
    <name evidence="2" type="ORF">RBSWK_02902</name>
</gene>
<comment type="caution">
    <text evidence="2">The sequence shown here is derived from an EMBL/GenBank/DDBJ whole genome shotgun (WGS) entry which is preliminary data.</text>
</comment>
<feature type="transmembrane region" description="Helical" evidence="1">
    <location>
        <begin position="77"/>
        <end position="97"/>
    </location>
</feature>
<sequence>MHTPTHLHWAVDAIAITWASLGFAALGLIVIGAFALTGTLSSLATDEDAYISLIAVPFVVTFAAVGAFVGCYFRSRYIGAAVCFVPLFLFASLLWLSDRFSDLGEGEQVVTLYANGLYIGGLSMVPAFIRFPRVAQLIPLTLPHTLVCLVGMYFLYTFGL</sequence>
<evidence type="ECO:0000256" key="1">
    <source>
        <dbReference type="SAM" id="Phobius"/>
    </source>
</evidence>
<dbReference type="Proteomes" id="UP000010959">
    <property type="component" value="Unassembled WGS sequence"/>
</dbReference>
<dbReference type="AlphaFoldDB" id="L7CJ14"/>
<evidence type="ECO:0000313" key="2">
    <source>
        <dbReference type="EMBL" id="ELP33056.1"/>
    </source>
</evidence>
<dbReference type="EMBL" id="AMWG01000075">
    <property type="protein sequence ID" value="ELP33056.1"/>
    <property type="molecule type" value="Genomic_DNA"/>
</dbReference>
<keyword evidence="1" id="KW-1133">Transmembrane helix</keyword>
<evidence type="ECO:0000313" key="3">
    <source>
        <dbReference type="Proteomes" id="UP000010959"/>
    </source>
</evidence>
<feature type="transmembrane region" description="Helical" evidence="1">
    <location>
        <begin position="49"/>
        <end position="70"/>
    </location>
</feature>
<feature type="transmembrane region" description="Helical" evidence="1">
    <location>
        <begin position="109"/>
        <end position="129"/>
    </location>
</feature>
<name>L7CJ14_RHOBT</name>
<feature type="transmembrane region" description="Helical" evidence="1">
    <location>
        <begin position="12"/>
        <end position="37"/>
    </location>
</feature>
<keyword evidence="1" id="KW-0812">Transmembrane</keyword>
<proteinExistence type="predicted"/>
<protein>
    <submittedName>
        <fullName evidence="2">Uncharacterized protein</fullName>
    </submittedName>
</protein>
<dbReference type="PATRIC" id="fig|993516.3.peg.3087"/>
<organism evidence="2 3">
    <name type="scientific">Rhodopirellula baltica SWK14</name>
    <dbReference type="NCBI Taxonomy" id="993516"/>
    <lineage>
        <taxon>Bacteria</taxon>
        <taxon>Pseudomonadati</taxon>
        <taxon>Planctomycetota</taxon>
        <taxon>Planctomycetia</taxon>
        <taxon>Pirellulales</taxon>
        <taxon>Pirellulaceae</taxon>
        <taxon>Rhodopirellula</taxon>
    </lineage>
</organism>